<dbReference type="KEGG" id="prr:AT705_15290"/>
<gene>
    <name evidence="1" type="ORF">AT705_15290</name>
</gene>
<sequence>MKKVLLTKLLSKTAPPITQNGRSAGSLDVNIKSLSSTQLECVFGGTAIKPPRAARTNIETEETAFLRAKAEKEK</sequence>
<dbReference type="AlphaFoldDB" id="A0A0U2Y1U2"/>
<evidence type="ECO:0000313" key="2">
    <source>
        <dbReference type="Proteomes" id="UP000069015"/>
    </source>
</evidence>
<evidence type="ECO:0000313" key="1">
    <source>
        <dbReference type="EMBL" id="ALU44194.1"/>
    </source>
</evidence>
<accession>A0A0U2Y1U2</accession>
<dbReference type="EMBL" id="CP013611">
    <property type="protein sequence ID" value="ALU44194.1"/>
    <property type="molecule type" value="Genomic_DNA"/>
</dbReference>
<proteinExistence type="predicted"/>
<name>A0A0U2Y1U2_9GAMM</name>
<protein>
    <submittedName>
        <fullName evidence="1">Uncharacterized protein</fullName>
    </submittedName>
</protein>
<dbReference type="RefSeq" id="WP_058797232.1">
    <property type="nucleotide sequence ID" value="NZ_CP013611.1"/>
</dbReference>
<organism evidence="1 2">
    <name type="scientific">Pseudoalteromonas rubra</name>
    <dbReference type="NCBI Taxonomy" id="43658"/>
    <lineage>
        <taxon>Bacteria</taxon>
        <taxon>Pseudomonadati</taxon>
        <taxon>Pseudomonadota</taxon>
        <taxon>Gammaproteobacteria</taxon>
        <taxon>Alteromonadales</taxon>
        <taxon>Pseudoalteromonadaceae</taxon>
        <taxon>Pseudoalteromonas</taxon>
    </lineage>
</organism>
<dbReference type="Proteomes" id="UP000069015">
    <property type="component" value="Chromosome 1"/>
</dbReference>
<reference evidence="1 2" key="1">
    <citation type="submission" date="2015-12" db="EMBL/GenBank/DDBJ databases">
        <title>Complete genome sequence of Pseudoalteromonas rubra SCSIO 6842, harboring a conjugative plasmid.</title>
        <authorList>
            <person name="Li B."/>
            <person name="Wang X."/>
        </authorList>
    </citation>
    <scope>NUCLEOTIDE SEQUENCE [LARGE SCALE GENOMIC DNA]</scope>
    <source>
        <strain evidence="1 2">SCSIO 6842</strain>
    </source>
</reference>